<accession>A0A438GJZ2</accession>
<feature type="region of interest" description="Disordered" evidence="1">
    <location>
        <begin position="356"/>
        <end position="408"/>
    </location>
</feature>
<dbReference type="AlphaFoldDB" id="A0A438GJZ2"/>
<dbReference type="EMBL" id="QGNW01000413">
    <property type="protein sequence ID" value="RVW72484.1"/>
    <property type="molecule type" value="Genomic_DNA"/>
</dbReference>
<proteinExistence type="predicted"/>
<protein>
    <submittedName>
        <fullName evidence="2">Uncharacterized protein</fullName>
    </submittedName>
</protein>
<evidence type="ECO:0000313" key="2">
    <source>
        <dbReference type="EMBL" id="RVW72484.1"/>
    </source>
</evidence>
<name>A0A438GJZ2_VITVI</name>
<dbReference type="Proteomes" id="UP000288805">
    <property type="component" value="Unassembled WGS sequence"/>
</dbReference>
<gene>
    <name evidence="2" type="ORF">CK203_053210</name>
</gene>
<sequence>MISISMISTLLVGAGLPPRLLFLPKMEIEPTRKRLLPFSCKKMPGLTVRTHPSKFKGAAPRATVLIPGDRGSRLASRFFRDVSLPPKKVFMTSAILEIYASGVLFRNLARLGSLSLGVPRDFISINSGLTPPKNIFASLLAFWNFLVLFHNRSLPSDACILTHFCDLLKGLDFGYMKSKLAVRDVPMTDVFLLKSFEFCSSDRILKGILVLWHVLIRGPWAGLMVHPEKEFSPVRSLRIPGANRRNYQTLLSIWNLAALAQDSQPYIPNIIPRRLPKKVVVEEHFVLKDLLFYAVACDADAQARQKRLSHREERRQEGTLRRALGEKRSALLQLARPPTEKKRKVAIKEIVIRSPIPSSSSTSTSESSLPRHVPDAKGSRPSVPTNEHLALPVGKESKVDQPVPPCSEPEDDQLAIAVKLVVKELRPFATEPAPLRSLLQGRLREAMEASCSFVHGEQLERIRKGDGLVNGIRGMAQQRELFSDLLRVVDHMKAFVSHRMGEEERLRLRLEQSKATLATARKVAAENAKALKRLEGDNEAFRVELKREKTQGEKEDLHLRLIAQREELEAGFVEQRKELETKYQKQVDEMYFFGYRCCIKNNGIKRDIPSIPPSEEDKIHRDPPR</sequence>
<feature type="region of interest" description="Disordered" evidence="1">
    <location>
        <begin position="606"/>
        <end position="625"/>
    </location>
</feature>
<comment type="caution">
    <text evidence="2">The sequence shown here is derived from an EMBL/GenBank/DDBJ whole genome shotgun (WGS) entry which is preliminary data.</text>
</comment>
<feature type="compositionally biased region" description="Basic and acidic residues" evidence="1">
    <location>
        <begin position="615"/>
        <end position="625"/>
    </location>
</feature>
<feature type="compositionally biased region" description="Low complexity" evidence="1">
    <location>
        <begin position="356"/>
        <end position="368"/>
    </location>
</feature>
<evidence type="ECO:0000256" key="1">
    <source>
        <dbReference type="SAM" id="MobiDB-lite"/>
    </source>
</evidence>
<evidence type="ECO:0000313" key="3">
    <source>
        <dbReference type="Proteomes" id="UP000288805"/>
    </source>
</evidence>
<organism evidence="2 3">
    <name type="scientific">Vitis vinifera</name>
    <name type="common">Grape</name>
    <dbReference type="NCBI Taxonomy" id="29760"/>
    <lineage>
        <taxon>Eukaryota</taxon>
        <taxon>Viridiplantae</taxon>
        <taxon>Streptophyta</taxon>
        <taxon>Embryophyta</taxon>
        <taxon>Tracheophyta</taxon>
        <taxon>Spermatophyta</taxon>
        <taxon>Magnoliopsida</taxon>
        <taxon>eudicotyledons</taxon>
        <taxon>Gunneridae</taxon>
        <taxon>Pentapetalae</taxon>
        <taxon>rosids</taxon>
        <taxon>Vitales</taxon>
        <taxon>Vitaceae</taxon>
        <taxon>Viteae</taxon>
        <taxon>Vitis</taxon>
    </lineage>
</organism>
<reference evidence="2 3" key="1">
    <citation type="journal article" date="2018" name="PLoS Genet.">
        <title>Population sequencing reveals clonal diversity and ancestral inbreeding in the grapevine cultivar Chardonnay.</title>
        <authorList>
            <person name="Roach M.J."/>
            <person name="Johnson D.L."/>
            <person name="Bohlmann J."/>
            <person name="van Vuuren H.J."/>
            <person name="Jones S.J."/>
            <person name="Pretorius I.S."/>
            <person name="Schmidt S.A."/>
            <person name="Borneman A.R."/>
        </authorList>
    </citation>
    <scope>NUCLEOTIDE SEQUENCE [LARGE SCALE GENOMIC DNA]</scope>
    <source>
        <strain evidence="3">cv. Chardonnay</strain>
        <tissue evidence="2">Leaf</tissue>
    </source>
</reference>